<evidence type="ECO:0000256" key="5">
    <source>
        <dbReference type="ARBA" id="ARBA00022989"/>
    </source>
</evidence>
<comment type="subcellular location">
    <subcellularLocation>
        <location evidence="1">Cell membrane</location>
        <topology evidence="1">Single-pass membrane protein</topology>
    </subcellularLocation>
</comment>
<evidence type="ECO:0000256" key="1">
    <source>
        <dbReference type="ARBA" id="ARBA00004162"/>
    </source>
</evidence>
<dbReference type="PANTHER" id="PTHR33102">
    <property type="entry name" value="DVL19-RELATED-RELATED"/>
    <property type="match status" value="1"/>
</dbReference>
<evidence type="ECO:0000256" key="7">
    <source>
        <dbReference type="ARBA" id="ARBA00024340"/>
    </source>
</evidence>
<keyword evidence="6" id="KW-0472">Membrane</keyword>
<dbReference type="Proteomes" id="UP000231279">
    <property type="component" value="Unassembled WGS sequence"/>
</dbReference>
<evidence type="ECO:0000313" key="10">
    <source>
        <dbReference type="Proteomes" id="UP000231279"/>
    </source>
</evidence>
<dbReference type="GO" id="GO:0005886">
    <property type="term" value="C:plasma membrane"/>
    <property type="evidence" value="ECO:0007669"/>
    <property type="project" value="UniProtKB-SubCell"/>
</dbReference>
<dbReference type="InterPro" id="IPR012552">
    <property type="entry name" value="DVL"/>
</dbReference>
<evidence type="ECO:0000256" key="4">
    <source>
        <dbReference type="ARBA" id="ARBA00022692"/>
    </source>
</evidence>
<dbReference type="GO" id="GO:0048367">
    <property type="term" value="P:shoot system development"/>
    <property type="evidence" value="ECO:0007669"/>
    <property type="project" value="UniProtKB-ARBA"/>
</dbReference>
<keyword evidence="4" id="KW-0812">Transmembrane</keyword>
<dbReference type="EMBL" id="NKXS01002448">
    <property type="protein sequence ID" value="PIN13582.1"/>
    <property type="molecule type" value="Genomic_DNA"/>
</dbReference>
<dbReference type="Pfam" id="PF08137">
    <property type="entry name" value="DVL"/>
    <property type="match status" value="1"/>
</dbReference>
<comment type="similarity">
    <text evidence="7">Belongs to the DVL/RTFL small polypeptides family.</text>
</comment>
<comment type="caution">
    <text evidence="9">The sequence shown here is derived from an EMBL/GenBank/DDBJ whole genome shotgun (WGS) entry which is preliminary data.</text>
</comment>
<keyword evidence="10" id="KW-1185">Reference proteome</keyword>
<evidence type="ECO:0000313" key="9">
    <source>
        <dbReference type="EMBL" id="PIN13582.1"/>
    </source>
</evidence>
<accession>A0A2G9H7U1</accession>
<sequence length="69" mass="8146">MGQCYSGPSTLHQHPKESSSSSSSFRTRCLPIAKEQRSRLYIIRRCIFILICWHKYKDSDRFDRSLSLH</sequence>
<evidence type="ECO:0000256" key="8">
    <source>
        <dbReference type="SAM" id="MobiDB-lite"/>
    </source>
</evidence>
<name>A0A2G9H7U1_9LAMI</name>
<feature type="compositionally biased region" description="Polar residues" evidence="8">
    <location>
        <begin position="1"/>
        <end position="12"/>
    </location>
</feature>
<keyword evidence="5" id="KW-1133">Transmembrane helix</keyword>
<keyword evidence="3" id="KW-1003">Cell membrane</keyword>
<dbReference type="OrthoDB" id="1613769at2759"/>
<keyword evidence="2" id="KW-0217">Developmental protein</keyword>
<evidence type="ECO:0000256" key="6">
    <source>
        <dbReference type="ARBA" id="ARBA00023136"/>
    </source>
</evidence>
<dbReference type="STRING" id="429701.A0A2G9H7U1"/>
<dbReference type="InterPro" id="IPR051525">
    <property type="entry name" value="DVL_RTFL_regulatory"/>
</dbReference>
<dbReference type="GO" id="GO:0008285">
    <property type="term" value="P:negative regulation of cell population proliferation"/>
    <property type="evidence" value="ECO:0007669"/>
    <property type="project" value="InterPro"/>
</dbReference>
<proteinExistence type="inferred from homology"/>
<dbReference type="AlphaFoldDB" id="A0A2G9H7U1"/>
<gene>
    <name evidence="9" type="ORF">CDL12_13781</name>
</gene>
<feature type="region of interest" description="Disordered" evidence="8">
    <location>
        <begin position="1"/>
        <end position="24"/>
    </location>
</feature>
<evidence type="ECO:0000256" key="2">
    <source>
        <dbReference type="ARBA" id="ARBA00022473"/>
    </source>
</evidence>
<evidence type="ECO:0000256" key="3">
    <source>
        <dbReference type="ARBA" id="ARBA00022475"/>
    </source>
</evidence>
<reference evidence="10" key="1">
    <citation type="journal article" date="2018" name="Gigascience">
        <title>Genome assembly of the Pink Ipe (Handroanthus impetiginosus, Bignoniaceae), a highly valued, ecologically keystone Neotropical timber forest tree.</title>
        <authorList>
            <person name="Silva-Junior O.B."/>
            <person name="Grattapaglia D."/>
            <person name="Novaes E."/>
            <person name="Collevatti R.G."/>
        </authorList>
    </citation>
    <scope>NUCLEOTIDE SEQUENCE [LARGE SCALE GENOMIC DNA]</scope>
    <source>
        <strain evidence="10">cv. UFG-1</strain>
    </source>
</reference>
<organism evidence="9 10">
    <name type="scientific">Handroanthus impetiginosus</name>
    <dbReference type="NCBI Taxonomy" id="429701"/>
    <lineage>
        <taxon>Eukaryota</taxon>
        <taxon>Viridiplantae</taxon>
        <taxon>Streptophyta</taxon>
        <taxon>Embryophyta</taxon>
        <taxon>Tracheophyta</taxon>
        <taxon>Spermatophyta</taxon>
        <taxon>Magnoliopsida</taxon>
        <taxon>eudicotyledons</taxon>
        <taxon>Gunneridae</taxon>
        <taxon>Pentapetalae</taxon>
        <taxon>asterids</taxon>
        <taxon>lamiids</taxon>
        <taxon>Lamiales</taxon>
        <taxon>Bignoniaceae</taxon>
        <taxon>Crescentiina</taxon>
        <taxon>Tabebuia alliance</taxon>
        <taxon>Handroanthus</taxon>
    </lineage>
</organism>
<protein>
    <submittedName>
        <fullName evidence="9">Uncharacterized protein</fullName>
    </submittedName>
</protein>